<dbReference type="Gene3D" id="3.40.109.10">
    <property type="entry name" value="NADH Oxidase"/>
    <property type="match status" value="1"/>
</dbReference>
<dbReference type="PANTHER" id="PTHR43673">
    <property type="entry name" value="NAD(P)H NITROREDUCTASE YDGI-RELATED"/>
    <property type="match status" value="1"/>
</dbReference>
<dbReference type="SUPFAM" id="SSF55469">
    <property type="entry name" value="FMN-dependent nitroreductase-like"/>
    <property type="match status" value="1"/>
</dbReference>
<evidence type="ECO:0000313" key="3">
    <source>
        <dbReference type="EMBL" id="OUP56627.1"/>
    </source>
</evidence>
<keyword evidence="4" id="KW-1185">Reference proteome</keyword>
<dbReference type="RefSeq" id="WP_087159149.1">
    <property type="nucleotide sequence ID" value="NZ_CBCTZC010000015.1"/>
</dbReference>
<dbReference type="EMBL" id="NFKM01000025">
    <property type="protein sequence ID" value="OUP56627.1"/>
    <property type="molecule type" value="Genomic_DNA"/>
</dbReference>
<comment type="caution">
    <text evidence="3">The sequence shown here is derived from an EMBL/GenBank/DDBJ whole genome shotgun (WGS) entry which is preliminary data.</text>
</comment>
<comment type="similarity">
    <text evidence="1">Belongs to the nitroreductase family.</text>
</comment>
<reference evidence="4" key="1">
    <citation type="submission" date="2017-04" db="EMBL/GenBank/DDBJ databases">
        <title>Function of individual gut microbiota members based on whole genome sequencing of pure cultures obtained from chicken caecum.</title>
        <authorList>
            <person name="Medvecky M."/>
            <person name="Cejkova D."/>
            <person name="Polansky O."/>
            <person name="Karasova D."/>
            <person name="Kubasova T."/>
            <person name="Cizek A."/>
            <person name="Rychlik I."/>
        </authorList>
    </citation>
    <scope>NUCLEOTIDE SEQUENCE [LARGE SCALE GENOMIC DNA]</scope>
    <source>
        <strain evidence="4">An178</strain>
    </source>
</reference>
<dbReference type="Pfam" id="PF00881">
    <property type="entry name" value="Nitroreductase"/>
    <property type="match status" value="1"/>
</dbReference>
<sequence>MELQKVLSERRSIRRYKNSSIPQNDIETIIQAAQEAPSWKNSQTARYHVVQTEKMVKKIKKEALPEFNAKNVADAPVLIVMSFVGSRSGFDKDKNPVNEVGEGWGFYDCGLATENLLLKATELGYGTLVMGIRDEVKLRELLNIPQDEIIVAVIGLGIQDIAPSKPERKPLLDVLKWH</sequence>
<dbReference type="Proteomes" id="UP000195447">
    <property type="component" value="Unassembled WGS sequence"/>
</dbReference>
<evidence type="ECO:0000313" key="4">
    <source>
        <dbReference type="Proteomes" id="UP000195447"/>
    </source>
</evidence>
<dbReference type="InterPro" id="IPR029479">
    <property type="entry name" value="Nitroreductase"/>
</dbReference>
<protein>
    <submittedName>
        <fullName evidence="3">Nitroreductase</fullName>
    </submittedName>
</protein>
<dbReference type="GeneID" id="79877256"/>
<gene>
    <name evidence="3" type="ORF">B5F14_09580</name>
</gene>
<accession>A0A1Y4LIU6</accession>
<name>A0A1Y4LIU6_9FIRM</name>
<proteinExistence type="inferred from homology"/>
<organism evidence="3 4">
    <name type="scientific">Faecalitalea cylindroides</name>
    <dbReference type="NCBI Taxonomy" id="39483"/>
    <lineage>
        <taxon>Bacteria</taxon>
        <taxon>Bacillati</taxon>
        <taxon>Bacillota</taxon>
        <taxon>Erysipelotrichia</taxon>
        <taxon>Erysipelotrichales</taxon>
        <taxon>Erysipelotrichaceae</taxon>
        <taxon>Faecalitalea</taxon>
    </lineage>
</organism>
<dbReference type="PANTHER" id="PTHR43673:SF10">
    <property type="entry name" value="NADH DEHYDROGENASE_NAD(P)H NITROREDUCTASE XCC3605-RELATED"/>
    <property type="match status" value="1"/>
</dbReference>
<keyword evidence="2" id="KW-0560">Oxidoreductase</keyword>
<dbReference type="GO" id="GO:0016491">
    <property type="term" value="F:oxidoreductase activity"/>
    <property type="evidence" value="ECO:0007669"/>
    <property type="project" value="UniProtKB-KW"/>
</dbReference>
<evidence type="ECO:0000256" key="1">
    <source>
        <dbReference type="ARBA" id="ARBA00007118"/>
    </source>
</evidence>
<dbReference type="AlphaFoldDB" id="A0A1Y4LIU6"/>
<dbReference type="InterPro" id="IPR000415">
    <property type="entry name" value="Nitroreductase-like"/>
</dbReference>
<evidence type="ECO:0000256" key="2">
    <source>
        <dbReference type="ARBA" id="ARBA00023002"/>
    </source>
</evidence>